<proteinExistence type="inferred from homology"/>
<dbReference type="GO" id="GO:0016538">
    <property type="term" value="F:cyclin-dependent protein serine/threonine kinase regulator activity"/>
    <property type="evidence" value="ECO:0007669"/>
    <property type="project" value="InterPro"/>
</dbReference>
<feature type="compositionally biased region" description="Low complexity" evidence="3">
    <location>
        <begin position="335"/>
        <end position="354"/>
    </location>
</feature>
<feature type="compositionally biased region" description="Basic residues" evidence="3">
    <location>
        <begin position="800"/>
        <end position="813"/>
    </location>
</feature>
<evidence type="ECO:0000259" key="4">
    <source>
        <dbReference type="SMART" id="SM00385"/>
    </source>
</evidence>
<feature type="compositionally biased region" description="Low complexity" evidence="3">
    <location>
        <begin position="377"/>
        <end position="387"/>
    </location>
</feature>
<feature type="compositionally biased region" description="Low complexity" evidence="3">
    <location>
        <begin position="772"/>
        <end position="781"/>
    </location>
</feature>
<feature type="compositionally biased region" description="Basic and acidic residues" evidence="3">
    <location>
        <begin position="784"/>
        <end position="799"/>
    </location>
</feature>
<feature type="compositionally biased region" description="Basic and acidic residues" evidence="3">
    <location>
        <begin position="721"/>
        <end position="747"/>
    </location>
</feature>
<feature type="compositionally biased region" description="Low complexity" evidence="3">
    <location>
        <begin position="488"/>
        <end position="508"/>
    </location>
</feature>
<dbReference type="Proteomes" id="UP000318571">
    <property type="component" value="Chromosome 1"/>
</dbReference>
<dbReference type="Pfam" id="PF21797">
    <property type="entry name" value="CycT2-like_C"/>
    <property type="match status" value="1"/>
</dbReference>
<dbReference type="Gene3D" id="1.10.472.10">
    <property type="entry name" value="Cyclin-like"/>
    <property type="match status" value="2"/>
</dbReference>
<name>A0A553NUI1_TIGCA</name>
<feature type="compositionally biased region" description="Polar residues" evidence="3">
    <location>
        <begin position="310"/>
        <end position="334"/>
    </location>
</feature>
<dbReference type="InterPro" id="IPR036915">
    <property type="entry name" value="Cyclin-like_sf"/>
</dbReference>
<reference evidence="5 6" key="1">
    <citation type="journal article" date="2018" name="Nat. Ecol. Evol.">
        <title>Genomic signatures of mitonuclear coevolution across populations of Tigriopus californicus.</title>
        <authorList>
            <person name="Barreto F.S."/>
            <person name="Watson E.T."/>
            <person name="Lima T.G."/>
            <person name="Willett C.S."/>
            <person name="Edmands S."/>
            <person name="Li W."/>
            <person name="Burton R.S."/>
        </authorList>
    </citation>
    <scope>NUCLEOTIDE SEQUENCE [LARGE SCALE GENOMIC DNA]</scope>
    <source>
        <strain evidence="5 6">San Diego</strain>
    </source>
</reference>
<organism evidence="5 6">
    <name type="scientific">Tigriopus californicus</name>
    <name type="common">Marine copepod</name>
    <dbReference type="NCBI Taxonomy" id="6832"/>
    <lineage>
        <taxon>Eukaryota</taxon>
        <taxon>Metazoa</taxon>
        <taxon>Ecdysozoa</taxon>
        <taxon>Arthropoda</taxon>
        <taxon>Crustacea</taxon>
        <taxon>Multicrustacea</taxon>
        <taxon>Hexanauplia</taxon>
        <taxon>Copepoda</taxon>
        <taxon>Harpacticoida</taxon>
        <taxon>Harpacticidae</taxon>
        <taxon>Tigriopus</taxon>
    </lineage>
</organism>
<feature type="compositionally biased region" description="Basic and acidic residues" evidence="3">
    <location>
        <begin position="655"/>
        <end position="669"/>
    </location>
</feature>
<evidence type="ECO:0000256" key="1">
    <source>
        <dbReference type="ARBA" id="ARBA00023127"/>
    </source>
</evidence>
<keyword evidence="6" id="KW-1185">Reference proteome</keyword>
<dbReference type="EMBL" id="VCGU01000010">
    <property type="protein sequence ID" value="TRY69092.1"/>
    <property type="molecule type" value="Genomic_DNA"/>
</dbReference>
<feature type="region of interest" description="Disordered" evidence="3">
    <location>
        <begin position="259"/>
        <end position="563"/>
    </location>
</feature>
<dbReference type="InterPro" id="IPR043198">
    <property type="entry name" value="Cyclin/Ssn8"/>
</dbReference>
<dbReference type="InterPro" id="IPR013763">
    <property type="entry name" value="Cyclin-like_dom"/>
</dbReference>
<dbReference type="InterPro" id="IPR006671">
    <property type="entry name" value="Cyclin_N"/>
</dbReference>
<dbReference type="SMART" id="SM00385">
    <property type="entry name" value="CYCLIN"/>
    <property type="match status" value="1"/>
</dbReference>
<dbReference type="STRING" id="6832.A0A553NUI1"/>
<keyword evidence="1 2" id="KW-0195">Cyclin</keyword>
<dbReference type="FunFam" id="1.10.472.10:FF:000009">
    <property type="entry name" value="cyclin-T2 isoform X1"/>
    <property type="match status" value="1"/>
</dbReference>
<dbReference type="SUPFAM" id="SSF47954">
    <property type="entry name" value="Cyclin-like"/>
    <property type="match status" value="1"/>
</dbReference>
<feature type="compositionally biased region" description="Basic residues" evidence="3">
    <location>
        <begin position="367"/>
        <end position="376"/>
    </location>
</feature>
<feature type="compositionally biased region" description="Polar residues" evidence="3">
    <location>
        <begin position="697"/>
        <end position="713"/>
    </location>
</feature>
<evidence type="ECO:0000313" key="5">
    <source>
        <dbReference type="EMBL" id="TRY69092.1"/>
    </source>
</evidence>
<accession>A0A553NUI1</accession>
<feature type="compositionally biased region" description="Polar residues" evidence="3">
    <location>
        <begin position="839"/>
        <end position="853"/>
    </location>
</feature>
<comment type="similarity">
    <text evidence="2">Belongs to the cyclin family.</text>
</comment>
<sequence>MSAHPASRWYFSAKQLEDTPSAQAGLAKEKELSYRQQAANFIQDMGQRLQVTQLCINTAIVYMQRFYMFHAFNRFHRNTLSAAALFLAAKVEEQPRKLEHVIKVAYICLHREPLSVDSKNDLYLEQTQELVSNENILLQTLGFDVAIDHPHTHVVRCCQLVKASKELAQTSYFMATNSSIRVTESTVRRVVVGAAFHPRRVASPGIITTSINNTPWEVTHRDRPMLEVAHREVLPPGNLDLVQLLQKRAPVFMISDKMHMSGSSSQQRPPPQSSDAHKRQTMDPAQYEEYKRRKMAEQQQAQMAAAKGGVSSQPGISMPSSGGQGQRPHSGSSASRPHPGQQQQHPPSSQRPGSHAGSNMMKTHPSGQHHHHHHQQQHQQLSSSSSKPQPPSMMLPLAGDPTMPPGQTVLPSSQGSTGHRKSMPGGGGPHGPKLPSANMANEPSKRLSLPHNHQKSMARPAGPPMPSSMGHNTKPPQPNSHRPQAAFQSHPQSSGGPQKQPHPQQQQQPPLPPTSVASRPSAPPLPSSSAPPKRSIFDIDLAESPIRDPGLNTLLEPINSPANLSDVSDLELREHAADVSLEPGEILDTPDVNGSLAHLGFTFPSLPTKDKDPKASQMVAQRPKAEPKSSPVKQVRNPAEVKKSSPTKSLFSNSRDPDQMTKSLIKHEPTTSIFGLANMKKGSPSPQKAPKSDLKRPSQTSSLFSPNSDSGNSDGPALKIPKLEETPGYEKLRDGRQTIRVAKEDRSGLPVPPPKEMIVSIPWNQQGMGDGSATTSASTSSLFQEDKKSSSSPSGEREHKEKKKKKKEKKEKKDKKDKDRSERKHKKHKDKDRERSSKEQPSSATSSPMVSGSSGTGIKLKIKVGRESNWDNAPPPPGPAGETIAPLKINLMGDSGKKRPRLASDSDSQQGPATKMSRALGTNVMLEDSYFTDIKRSKH</sequence>
<feature type="compositionally biased region" description="Low complexity" evidence="3">
    <location>
        <begin position="297"/>
        <end position="306"/>
    </location>
</feature>
<feature type="region of interest" description="Disordered" evidence="3">
    <location>
        <begin position="604"/>
        <end position="921"/>
    </location>
</feature>
<evidence type="ECO:0000256" key="2">
    <source>
        <dbReference type="RuleBase" id="RU000383"/>
    </source>
</evidence>
<protein>
    <recommendedName>
        <fullName evidence="4">Cyclin-like domain-containing protein</fullName>
    </recommendedName>
</protein>
<dbReference type="Pfam" id="PF00134">
    <property type="entry name" value="Cyclin_N"/>
    <property type="match status" value="1"/>
</dbReference>
<dbReference type="GO" id="GO:0006357">
    <property type="term" value="P:regulation of transcription by RNA polymerase II"/>
    <property type="evidence" value="ECO:0007669"/>
    <property type="project" value="InterPro"/>
</dbReference>
<feature type="domain" description="Cyclin-like" evidence="4">
    <location>
        <begin position="40"/>
        <end position="139"/>
    </location>
</feature>
<feature type="compositionally biased region" description="Polar residues" evidence="3">
    <location>
        <begin position="644"/>
        <end position="654"/>
    </location>
</feature>
<evidence type="ECO:0000313" key="6">
    <source>
        <dbReference type="Proteomes" id="UP000318571"/>
    </source>
</evidence>
<gene>
    <name evidence="5" type="ORF">TCAL_09347</name>
</gene>
<comment type="caution">
    <text evidence="5">The sequence shown here is derived from an EMBL/GenBank/DDBJ whole genome shotgun (WGS) entry which is preliminary data.</text>
</comment>
<dbReference type="PANTHER" id="PTHR10026">
    <property type="entry name" value="CYCLIN"/>
    <property type="match status" value="1"/>
</dbReference>
<dbReference type="CDD" id="cd20538">
    <property type="entry name" value="CYCLIN_CCNT_rpt1"/>
    <property type="match status" value="1"/>
</dbReference>
<dbReference type="AlphaFoldDB" id="A0A553NUI1"/>
<evidence type="ECO:0000256" key="3">
    <source>
        <dbReference type="SAM" id="MobiDB-lite"/>
    </source>
</evidence>